<name>A0AAV5AK18_9AGAM</name>
<sequence>MSKTKPLQDLLDRLQIDDETRRKTGELFREAIHLTRPGSDHPLTLGQHGLPAACLFIASSRLGITDITKQVAQSAACIDPRTFDKVLATVERALSSKPSSPVKPKANDITFHSLIKQYHGREDACVVMTEVEAKLLQDKVVENTKTPMSFPGEDIIKKQVNASVREWSSARRTIDKCCSELKETLKSHAETAALSRPRTRRSQSFRTLMPILPPVTPTKKSPERIPLLTTSTSSTPFLSTPTKLSKVETMKRKRPSNILMEEIITSPSKRSKTIALLHPDNFNLTTTPTKLSNSVTKTTTQTQTTEKLTTLILDNRESKSNLSPNHRQRPPPPQLPVQHRYSIHQPGKCQISSHYHHHHHHLIIRLHYDYRVNLLLDAEFNHSPL</sequence>
<gene>
    <name evidence="2" type="ORF">Clacol_007713</name>
</gene>
<accession>A0AAV5AK18</accession>
<feature type="compositionally biased region" description="Low complexity" evidence="1">
    <location>
        <begin position="226"/>
        <end position="240"/>
    </location>
</feature>
<proteinExistence type="predicted"/>
<reference evidence="2" key="1">
    <citation type="submission" date="2021-10" db="EMBL/GenBank/DDBJ databases">
        <title>De novo Genome Assembly of Clathrus columnatus (Basidiomycota, Fungi) Using Illumina and Nanopore Sequence Data.</title>
        <authorList>
            <person name="Ogiso-Tanaka E."/>
            <person name="Itagaki H."/>
            <person name="Hosoya T."/>
            <person name="Hosaka K."/>
        </authorList>
    </citation>
    <scope>NUCLEOTIDE SEQUENCE</scope>
    <source>
        <strain evidence="2">MO-923</strain>
    </source>
</reference>
<dbReference type="EMBL" id="BPWL01000008">
    <property type="protein sequence ID" value="GJJ13459.1"/>
    <property type="molecule type" value="Genomic_DNA"/>
</dbReference>
<dbReference type="CDD" id="cd00043">
    <property type="entry name" value="CYCLIN_SF"/>
    <property type="match status" value="1"/>
</dbReference>
<keyword evidence="3" id="KW-1185">Reference proteome</keyword>
<feature type="region of interest" description="Disordered" evidence="1">
    <location>
        <begin position="315"/>
        <end position="339"/>
    </location>
</feature>
<organism evidence="2 3">
    <name type="scientific">Clathrus columnatus</name>
    <dbReference type="NCBI Taxonomy" id="1419009"/>
    <lineage>
        <taxon>Eukaryota</taxon>
        <taxon>Fungi</taxon>
        <taxon>Dikarya</taxon>
        <taxon>Basidiomycota</taxon>
        <taxon>Agaricomycotina</taxon>
        <taxon>Agaricomycetes</taxon>
        <taxon>Phallomycetidae</taxon>
        <taxon>Phallales</taxon>
        <taxon>Clathraceae</taxon>
        <taxon>Clathrus</taxon>
    </lineage>
</organism>
<dbReference type="Proteomes" id="UP001050691">
    <property type="component" value="Unassembled WGS sequence"/>
</dbReference>
<evidence type="ECO:0000313" key="3">
    <source>
        <dbReference type="Proteomes" id="UP001050691"/>
    </source>
</evidence>
<evidence type="ECO:0000256" key="1">
    <source>
        <dbReference type="SAM" id="MobiDB-lite"/>
    </source>
</evidence>
<comment type="caution">
    <text evidence="2">The sequence shown here is derived from an EMBL/GenBank/DDBJ whole genome shotgun (WGS) entry which is preliminary data.</text>
</comment>
<dbReference type="AlphaFoldDB" id="A0AAV5AK18"/>
<evidence type="ECO:0000313" key="2">
    <source>
        <dbReference type="EMBL" id="GJJ13459.1"/>
    </source>
</evidence>
<feature type="region of interest" description="Disordered" evidence="1">
    <location>
        <begin position="211"/>
        <end position="240"/>
    </location>
</feature>
<protein>
    <submittedName>
        <fullName evidence="2">Uncharacterized protein</fullName>
    </submittedName>
</protein>